<dbReference type="AlphaFoldDB" id="A0A4U1J9K3"/>
<evidence type="ECO:0000313" key="3">
    <source>
        <dbReference type="Proteomes" id="UP000309215"/>
    </source>
</evidence>
<protein>
    <recommendedName>
        <fullName evidence="4">Fibronectin type-III domain-containing protein</fullName>
    </recommendedName>
</protein>
<dbReference type="SUPFAM" id="SSF48695">
    <property type="entry name" value="Multiheme cytochromes"/>
    <property type="match status" value="1"/>
</dbReference>
<proteinExistence type="predicted"/>
<dbReference type="EMBL" id="SSMQ01000023">
    <property type="protein sequence ID" value="TKD05048.1"/>
    <property type="molecule type" value="Genomic_DNA"/>
</dbReference>
<accession>A0A4U1J9K3</accession>
<feature type="region of interest" description="Disordered" evidence="1">
    <location>
        <begin position="22"/>
        <end position="51"/>
    </location>
</feature>
<organism evidence="2 3">
    <name type="scientific">Polyangium fumosum</name>
    <dbReference type="NCBI Taxonomy" id="889272"/>
    <lineage>
        <taxon>Bacteria</taxon>
        <taxon>Pseudomonadati</taxon>
        <taxon>Myxococcota</taxon>
        <taxon>Polyangia</taxon>
        <taxon>Polyangiales</taxon>
        <taxon>Polyangiaceae</taxon>
        <taxon>Polyangium</taxon>
    </lineage>
</organism>
<comment type="caution">
    <text evidence="2">The sequence shown here is derived from an EMBL/GenBank/DDBJ whole genome shotgun (WGS) entry which is preliminary data.</text>
</comment>
<evidence type="ECO:0008006" key="4">
    <source>
        <dbReference type="Google" id="ProtNLM"/>
    </source>
</evidence>
<keyword evidence="3" id="KW-1185">Reference proteome</keyword>
<sequence>MRARETAFSFFSLLMVSALGCSSGGPPSGEDPQGASSTGQAPDAGVDLGPNELPCDVREVLEEICVSCHASPVAAGAPMPLVTRHDFLALAGDTGKTVGERSLERMHLPAAPMPPLSEPPASTKQVEVFEQWVAAGMPAGSCGAIPDKPAETTCASGKTWDPAATSTAQMNPGLACRACHKTQASDFNYFFMGTVFPAFHEKDLCLSPPPPGAKVEILDTTGKVTMTLLPNAAGNFMSSAVVAGVPVPYSARLVANGVTRSMTGPQTDGDCNKCHTEQGTEGAPGRLVWPRVYDAPPMPQPPVLDQVIPMGDALHVTWTAAGCDKILLYRNENGGAFSLVYTLGGSTIEQHDDGAYSSVTVYCYRAQCKAGGVDSVDSNEVCGSP</sequence>
<dbReference type="InterPro" id="IPR036280">
    <property type="entry name" value="Multihaem_cyt_sf"/>
</dbReference>
<evidence type="ECO:0000256" key="1">
    <source>
        <dbReference type="SAM" id="MobiDB-lite"/>
    </source>
</evidence>
<reference evidence="2 3" key="1">
    <citation type="submission" date="2019-04" db="EMBL/GenBank/DDBJ databases">
        <authorList>
            <person name="Li Y."/>
            <person name="Wang J."/>
        </authorList>
    </citation>
    <scope>NUCLEOTIDE SEQUENCE [LARGE SCALE GENOMIC DNA]</scope>
    <source>
        <strain evidence="2 3">DSM 14668</strain>
    </source>
</reference>
<dbReference type="OrthoDB" id="5504670at2"/>
<evidence type="ECO:0000313" key="2">
    <source>
        <dbReference type="EMBL" id="TKD05048.1"/>
    </source>
</evidence>
<dbReference type="PROSITE" id="PS51257">
    <property type="entry name" value="PROKAR_LIPOPROTEIN"/>
    <property type="match status" value="1"/>
</dbReference>
<name>A0A4U1J9K3_9BACT</name>
<gene>
    <name evidence="2" type="ORF">E8A74_22550</name>
</gene>
<dbReference type="Proteomes" id="UP000309215">
    <property type="component" value="Unassembled WGS sequence"/>
</dbReference>